<dbReference type="EMBL" id="SNWR01000001">
    <property type="protein sequence ID" value="TDO39754.1"/>
    <property type="molecule type" value="Genomic_DNA"/>
</dbReference>
<feature type="compositionally biased region" description="Basic and acidic residues" evidence="1">
    <location>
        <begin position="168"/>
        <end position="186"/>
    </location>
</feature>
<feature type="compositionally biased region" description="Low complexity" evidence="1">
    <location>
        <begin position="108"/>
        <end position="121"/>
    </location>
</feature>
<gene>
    <name evidence="2" type="ORF">C8E87_3453</name>
</gene>
<reference evidence="2 3" key="1">
    <citation type="submission" date="2019-03" db="EMBL/GenBank/DDBJ databases">
        <title>Sequencing the genomes of 1000 actinobacteria strains.</title>
        <authorList>
            <person name="Klenk H.-P."/>
        </authorList>
    </citation>
    <scope>NUCLEOTIDE SEQUENCE [LARGE SCALE GENOMIC DNA]</scope>
    <source>
        <strain evidence="2 3">DSM 43805</strain>
    </source>
</reference>
<name>A0A4R6JT06_9ACTN</name>
<organism evidence="2 3">
    <name type="scientific">Paractinoplanes brasiliensis</name>
    <dbReference type="NCBI Taxonomy" id="52695"/>
    <lineage>
        <taxon>Bacteria</taxon>
        <taxon>Bacillati</taxon>
        <taxon>Actinomycetota</taxon>
        <taxon>Actinomycetes</taxon>
        <taxon>Micromonosporales</taxon>
        <taxon>Micromonosporaceae</taxon>
        <taxon>Paractinoplanes</taxon>
    </lineage>
</organism>
<evidence type="ECO:0000313" key="2">
    <source>
        <dbReference type="EMBL" id="TDO39754.1"/>
    </source>
</evidence>
<evidence type="ECO:0000313" key="3">
    <source>
        <dbReference type="Proteomes" id="UP000294901"/>
    </source>
</evidence>
<evidence type="ECO:0000256" key="1">
    <source>
        <dbReference type="SAM" id="MobiDB-lite"/>
    </source>
</evidence>
<feature type="region of interest" description="Disordered" evidence="1">
    <location>
        <begin position="83"/>
        <end position="268"/>
    </location>
</feature>
<dbReference type="AlphaFoldDB" id="A0A4R6JT06"/>
<accession>A0A4R6JT06</accession>
<keyword evidence="3" id="KW-1185">Reference proteome</keyword>
<feature type="compositionally biased region" description="Basic and acidic residues" evidence="1">
    <location>
        <begin position="141"/>
        <end position="156"/>
    </location>
</feature>
<feature type="compositionally biased region" description="Pro residues" evidence="1">
    <location>
        <begin position="197"/>
        <end position="213"/>
    </location>
</feature>
<comment type="caution">
    <text evidence="2">The sequence shown here is derived from an EMBL/GenBank/DDBJ whole genome shotgun (WGS) entry which is preliminary data.</text>
</comment>
<protein>
    <submittedName>
        <fullName evidence="2">Uncharacterized protein</fullName>
    </submittedName>
</protein>
<proteinExistence type="predicted"/>
<sequence length="300" mass="31809">MRGGLDDALEKLARRDELRRRAAGEAPSTTPPAVNELVEAIAAVVARHPELGVSVGVEGAGDPLLLHFYLSDGQVQVNAENATALTPDEPGPRHVDFDLDADEPVDRPYSAAPYSPAAPAAEPVSHDDQDRFGPASVGYPSDDRFYGDSDTAERRYGSFGSPAAADAYPERDPGESSRDLGARLRDLGMASGTQPAAYPPHPFAATPPPPVPPQHSQAPSDSSAATRRIQPEQHRPPAEPSAAERGVPAPGPIPEQRGMPTPLPQPIPLQVERPEETEMAARRLAALLRDDPSLLDGPRG</sequence>
<dbReference type="Proteomes" id="UP000294901">
    <property type="component" value="Unassembled WGS sequence"/>
</dbReference>